<dbReference type="RefSeq" id="WP_153910818.1">
    <property type="nucleotide sequence ID" value="NZ_WJVX02000001.1"/>
</dbReference>
<gene>
    <name evidence="1" type="ORF">GJJ20_25340</name>
</gene>
<accession>A0A6A8EQQ3</accession>
<evidence type="ECO:0000313" key="1">
    <source>
        <dbReference type="EMBL" id="MRJ83246.1"/>
    </source>
</evidence>
<proteinExistence type="predicted"/>
<name>A0A6A8EQQ3_KLEPN</name>
<organism evidence="1">
    <name type="scientific">Klebsiella pneumoniae</name>
    <dbReference type="NCBI Taxonomy" id="573"/>
    <lineage>
        <taxon>Bacteria</taxon>
        <taxon>Pseudomonadati</taxon>
        <taxon>Pseudomonadota</taxon>
        <taxon>Gammaproteobacteria</taxon>
        <taxon>Enterobacterales</taxon>
        <taxon>Enterobacteriaceae</taxon>
        <taxon>Klebsiella/Raoultella group</taxon>
        <taxon>Klebsiella</taxon>
        <taxon>Klebsiella pneumoniae complex</taxon>
    </lineage>
</organism>
<dbReference type="EMBL" id="WJVX01000037">
    <property type="protein sequence ID" value="MRJ83246.1"/>
    <property type="molecule type" value="Genomic_DNA"/>
</dbReference>
<sequence>MNNSAMPLRLTVVFAASGDRNSIPTDATTETLNGGKASFDVGFPPITRIALSSGGKPPQGQDFNGIFYESFLRHQWNQAGGGYPFDSAYATAIGGYPKGAVVPFSTLDGLWLNTLNSNNGTPENTGGGASGWVPLSSYGISSITASGSANITLTALQASRPEIVISGVLTGNIYLFFPPWIKKWKVTNNTSGGFNVVCKTIGGSNTATLYPAGRGHIRCDGTNVYFVDATSGPGQSGGLLFGNGARLAWGYTDANCNVAGADGEYETDNIFVTPTFTTSDGVFGFNTICSVKVMPIDISGVGQNERSWLMDSTFSGSGFSFRSACKTQNATIRTRWEVIGF</sequence>
<protein>
    <submittedName>
        <fullName evidence="1">Uncharacterized protein</fullName>
    </submittedName>
</protein>
<dbReference type="AlphaFoldDB" id="A0A6A8EQQ3"/>
<reference evidence="1" key="1">
    <citation type="submission" date="2019-10" db="EMBL/GenBank/DDBJ databases">
        <title>Molecular typing, antibiotic resistance determination and virulence profiling for 36 multidrug-resistant clinical Klebsiella pneumoniae isolates using second- and third-generation sequencing.</title>
        <authorList>
            <person name="Shelenkov A."/>
            <person name="Mikhaylova Y."/>
            <person name="Yanushevich Y."/>
            <person name="Samoilov A."/>
            <person name="Petrova L."/>
            <person name="Fomina V."/>
            <person name="Gusarov V."/>
            <person name="Zamyatin M."/>
            <person name="Shagin D."/>
        </authorList>
    </citation>
    <scope>NUCLEOTIDE SEQUENCE</scope>
    <source>
        <strain evidence="1">CriePir152</strain>
    </source>
</reference>
<comment type="caution">
    <text evidence="1">The sequence shown here is derived from an EMBL/GenBank/DDBJ whole genome shotgun (WGS) entry which is preliminary data.</text>
</comment>